<comment type="caution">
    <text evidence="3">The sequence shown here is derived from an EMBL/GenBank/DDBJ whole genome shotgun (WGS) entry which is preliminary data.</text>
</comment>
<dbReference type="EMBL" id="JAGRRH010000023">
    <property type="protein sequence ID" value="KAG7343945.1"/>
    <property type="molecule type" value="Genomic_DNA"/>
</dbReference>
<keyword evidence="1" id="KW-0812">Transmembrane</keyword>
<dbReference type="Pfam" id="PF09353">
    <property type="entry name" value="DUF1995"/>
    <property type="match status" value="1"/>
</dbReference>
<dbReference type="PANTHER" id="PTHR35509:SF1">
    <property type="entry name" value="DOMAIN PROTEIN, PUTATIVE (DUF1995)-RELATED"/>
    <property type="match status" value="1"/>
</dbReference>
<feature type="transmembrane region" description="Helical" evidence="1">
    <location>
        <begin position="7"/>
        <end position="27"/>
    </location>
</feature>
<name>A0A9K3PEB2_9STRA</name>
<keyword evidence="1" id="KW-1133">Transmembrane helix</keyword>
<evidence type="ECO:0000313" key="3">
    <source>
        <dbReference type="EMBL" id="KAG7343945.1"/>
    </source>
</evidence>
<evidence type="ECO:0000259" key="2">
    <source>
        <dbReference type="Pfam" id="PF09353"/>
    </source>
</evidence>
<dbReference type="AlphaFoldDB" id="A0A9K3PEB2"/>
<gene>
    <name evidence="3" type="ORF">IV203_021953</name>
</gene>
<proteinExistence type="predicted"/>
<accession>A0A9K3PEB2</accession>
<dbReference type="PANTHER" id="PTHR35509">
    <property type="entry name" value="DOMAIN PROTEIN, PUTATIVE (DUF1995)-RELATED"/>
    <property type="match status" value="1"/>
</dbReference>
<keyword evidence="1" id="KW-0472">Membrane</keyword>
<feature type="domain" description="DUF1995" evidence="2">
    <location>
        <begin position="55"/>
        <end position="340"/>
    </location>
</feature>
<sequence>MRSSLNLYLSLICIFLDLMVISAFQPLSVLPIPSSQVRTRLFVSTASTTQPTELPDSLVDAAERAAESCASFTEAAGPMARCRVDFDTSAGDETFPILKTSTEFMQNLVRFLSYRLVPGLQEMKQAEVQRVAEARVALQQILQQQEAGGEIDEEAKQKHIATLENNGKDPEQIGNPWQGPVVRVYFPDEGNAALARRDWTTAATDLPPCVQFSSCGGVQIQDVSRDMVVFFFCPKASESDFVEELLRKTESGAPNLLLTVFVNPNLVDMGVTGFGMAGRMLRERLLDGLTGTYYLRTLAWGALTRSWPNAYSIWQEDENSDGGYKLIRTLGYLPSNPEVEDIYDAANGGRGSGDGFSGGGPLDQLGDFVNGMMRL</sequence>
<organism evidence="3 4">
    <name type="scientific">Nitzschia inconspicua</name>
    <dbReference type="NCBI Taxonomy" id="303405"/>
    <lineage>
        <taxon>Eukaryota</taxon>
        <taxon>Sar</taxon>
        <taxon>Stramenopiles</taxon>
        <taxon>Ochrophyta</taxon>
        <taxon>Bacillariophyta</taxon>
        <taxon>Bacillariophyceae</taxon>
        <taxon>Bacillariophycidae</taxon>
        <taxon>Bacillariales</taxon>
        <taxon>Bacillariaceae</taxon>
        <taxon>Nitzschia</taxon>
    </lineage>
</organism>
<evidence type="ECO:0000256" key="1">
    <source>
        <dbReference type="SAM" id="Phobius"/>
    </source>
</evidence>
<dbReference type="Proteomes" id="UP000693970">
    <property type="component" value="Unassembled WGS sequence"/>
</dbReference>
<reference evidence="3" key="1">
    <citation type="journal article" date="2021" name="Sci. Rep.">
        <title>Diploid genomic architecture of Nitzschia inconspicua, an elite biomass production diatom.</title>
        <authorList>
            <person name="Oliver A."/>
            <person name="Podell S."/>
            <person name="Pinowska A."/>
            <person name="Traller J.C."/>
            <person name="Smith S.R."/>
            <person name="McClure R."/>
            <person name="Beliaev A."/>
            <person name="Bohutskyi P."/>
            <person name="Hill E.A."/>
            <person name="Rabines A."/>
            <person name="Zheng H."/>
            <person name="Allen L.Z."/>
            <person name="Kuo A."/>
            <person name="Grigoriev I.V."/>
            <person name="Allen A.E."/>
            <person name="Hazlebeck D."/>
            <person name="Allen E.E."/>
        </authorList>
    </citation>
    <scope>NUCLEOTIDE SEQUENCE</scope>
    <source>
        <strain evidence="3">Hildebrandi</strain>
    </source>
</reference>
<keyword evidence="4" id="KW-1185">Reference proteome</keyword>
<dbReference type="InterPro" id="IPR053021">
    <property type="entry name" value="Chloroplast_ADK"/>
</dbReference>
<dbReference type="OrthoDB" id="5696at2759"/>
<protein>
    <submittedName>
        <fullName evidence="3">DUF1995 domain containing protein</fullName>
    </submittedName>
</protein>
<evidence type="ECO:0000313" key="4">
    <source>
        <dbReference type="Proteomes" id="UP000693970"/>
    </source>
</evidence>
<reference evidence="3" key="2">
    <citation type="submission" date="2021-04" db="EMBL/GenBank/DDBJ databases">
        <authorList>
            <person name="Podell S."/>
        </authorList>
    </citation>
    <scope>NUCLEOTIDE SEQUENCE</scope>
    <source>
        <strain evidence="3">Hildebrandi</strain>
    </source>
</reference>
<dbReference type="InterPro" id="IPR018962">
    <property type="entry name" value="DUF1995"/>
</dbReference>